<accession>A0ABS9CER7</accession>
<dbReference type="RefSeq" id="WP_301637928.1">
    <property type="nucleotide sequence ID" value="NZ_JADYTN010000009.1"/>
</dbReference>
<dbReference type="Gene3D" id="3.30.1330.60">
    <property type="entry name" value="OmpA-like domain"/>
    <property type="match status" value="1"/>
</dbReference>
<proteinExistence type="predicted"/>
<sequence>MKQNFLYILTFLTLAVSPCRGQECKGVSIANSSIKVENVRVSHIDKQLTLSMTLNLDQLQMPTNNQFVLSPSITTADGDVAMPKIVVNGNRQHIMQQRNRHNNYGADAYIVKRTNGKPQQIAYLRSVAYDKKFVDYKVRINEDLCGCGDNLANKQYELMEYRRPTAKFVRPEVVAEKIRELDKRAYIDFPVNRTELNPLYRRNPEQLDSIIRTINTLKEDNNLTVLEVNIHGFASPEGRFDNNDRLAKERAHTLTQYVQRMVQLDEGIFTVSHTAEDWDGLRKFVAESNIEHKQQILDLANDTSLKEDEREAKIMAAFADEYKFLLAVCYPALRHSDYHIKYKVRPFNVEEAKALVKTRPQLLSQNEMYMVAQTYEPGSKEFGEIMEIAVRMYPDDPTANLNAACTRLNAGDAEGAKPYLDKAGDSEEAKAARKVYEEIK</sequence>
<name>A0ABS9CER7_9BACT</name>
<evidence type="ECO:0000313" key="2">
    <source>
        <dbReference type="Proteomes" id="UP001200470"/>
    </source>
</evidence>
<keyword evidence="2" id="KW-1185">Reference proteome</keyword>
<dbReference type="EMBL" id="JADYTN010000009">
    <property type="protein sequence ID" value="MCF2563591.1"/>
    <property type="molecule type" value="Genomic_DNA"/>
</dbReference>
<evidence type="ECO:0000313" key="1">
    <source>
        <dbReference type="EMBL" id="MCF2563591.1"/>
    </source>
</evidence>
<organism evidence="1 2">
    <name type="scientific">Xylanibacter brevis</name>
    <dbReference type="NCBI Taxonomy" id="83231"/>
    <lineage>
        <taxon>Bacteria</taxon>
        <taxon>Pseudomonadati</taxon>
        <taxon>Bacteroidota</taxon>
        <taxon>Bacteroidia</taxon>
        <taxon>Bacteroidales</taxon>
        <taxon>Prevotellaceae</taxon>
        <taxon>Xylanibacter</taxon>
    </lineage>
</organism>
<protein>
    <submittedName>
        <fullName evidence="1">DUF3868 domain-containing protein</fullName>
    </submittedName>
</protein>
<comment type="caution">
    <text evidence="1">The sequence shown here is derived from an EMBL/GenBank/DDBJ whole genome shotgun (WGS) entry which is preliminary data.</text>
</comment>
<dbReference type="Proteomes" id="UP001200470">
    <property type="component" value="Unassembled WGS sequence"/>
</dbReference>
<dbReference type="InterPro" id="IPR036737">
    <property type="entry name" value="OmpA-like_sf"/>
</dbReference>
<reference evidence="1 2" key="1">
    <citation type="submission" date="2020-12" db="EMBL/GenBank/DDBJ databases">
        <title>Whole genome sequences of gut porcine anaerobes.</title>
        <authorList>
            <person name="Kubasova T."/>
            <person name="Jahodarova E."/>
            <person name="Rychlik I."/>
        </authorList>
    </citation>
    <scope>NUCLEOTIDE SEQUENCE [LARGE SCALE GENOMIC DNA]</scope>
    <source>
        <strain evidence="1 2">An925</strain>
    </source>
</reference>
<dbReference type="SUPFAM" id="SSF103088">
    <property type="entry name" value="OmpA-like"/>
    <property type="match status" value="1"/>
</dbReference>
<gene>
    <name evidence="1" type="ORF">I6E12_05645</name>
</gene>